<evidence type="ECO:0000259" key="13">
    <source>
        <dbReference type="Pfam" id="PF08245"/>
    </source>
</evidence>
<reference evidence="14" key="1">
    <citation type="journal article" date="2020" name="mSystems">
        <title>Genome- and Community-Level Interaction Insights into Carbon Utilization and Element Cycling Functions of Hydrothermarchaeota in Hydrothermal Sediment.</title>
        <authorList>
            <person name="Zhou Z."/>
            <person name="Liu Y."/>
            <person name="Xu W."/>
            <person name="Pan J."/>
            <person name="Luo Z.H."/>
            <person name="Li M."/>
        </authorList>
    </citation>
    <scope>NUCLEOTIDE SEQUENCE [LARGE SCALE GENOMIC DNA]</scope>
    <source>
        <strain evidence="14">HyVt-219</strain>
    </source>
</reference>
<dbReference type="InterPro" id="IPR013221">
    <property type="entry name" value="Mur_ligase_cen"/>
</dbReference>
<dbReference type="PROSITE" id="PS01012">
    <property type="entry name" value="FOLYLPOLYGLU_SYNT_2"/>
    <property type="match status" value="1"/>
</dbReference>
<comment type="similarity">
    <text evidence="2 11">Belongs to the folylpolyglutamate synthase family.</text>
</comment>
<evidence type="ECO:0000256" key="10">
    <source>
        <dbReference type="ARBA" id="ARBA00047493"/>
    </source>
</evidence>
<dbReference type="PROSITE" id="PS01011">
    <property type="entry name" value="FOLYLPOLYGLU_SYNT_1"/>
    <property type="match status" value="1"/>
</dbReference>
<keyword evidence="6 11" id="KW-0547">Nucleotide-binding</keyword>
<dbReference type="SUPFAM" id="SSF53623">
    <property type="entry name" value="MurD-like peptide ligases, catalytic domain"/>
    <property type="match status" value="1"/>
</dbReference>
<protein>
    <recommendedName>
        <fullName evidence="3">tetrahydrofolate synthase</fullName>
        <ecNumber evidence="3">6.3.2.17</ecNumber>
    </recommendedName>
    <alternativeName>
        <fullName evidence="9">Tetrahydrofolylpolyglutamate synthase</fullName>
    </alternativeName>
</protein>
<dbReference type="Pfam" id="PF08245">
    <property type="entry name" value="Mur_ligase_M"/>
    <property type="match status" value="1"/>
</dbReference>
<dbReference type="GO" id="GO:0008841">
    <property type="term" value="F:dihydrofolate synthase activity"/>
    <property type="evidence" value="ECO:0007669"/>
    <property type="project" value="TreeGrafter"/>
</dbReference>
<keyword evidence="4 11" id="KW-0436">Ligase</keyword>
<keyword evidence="7 11" id="KW-0067">ATP-binding</keyword>
<organism evidence="14">
    <name type="scientific">Aerophobetes bacterium</name>
    <dbReference type="NCBI Taxonomy" id="2030807"/>
    <lineage>
        <taxon>Bacteria</taxon>
        <taxon>Candidatus Aerophobota</taxon>
    </lineage>
</organism>
<dbReference type="GO" id="GO:0046872">
    <property type="term" value="F:metal ion binding"/>
    <property type="evidence" value="ECO:0007669"/>
    <property type="project" value="UniProtKB-KW"/>
</dbReference>
<evidence type="ECO:0000256" key="8">
    <source>
        <dbReference type="ARBA" id="ARBA00022842"/>
    </source>
</evidence>
<evidence type="ECO:0000313" key="14">
    <source>
        <dbReference type="EMBL" id="HDN85337.1"/>
    </source>
</evidence>
<evidence type="ECO:0000256" key="7">
    <source>
        <dbReference type="ARBA" id="ARBA00022840"/>
    </source>
</evidence>
<evidence type="ECO:0000256" key="9">
    <source>
        <dbReference type="ARBA" id="ARBA00030592"/>
    </source>
</evidence>
<dbReference type="PANTHER" id="PTHR11136">
    <property type="entry name" value="FOLYLPOLYGLUTAMATE SYNTHASE-RELATED"/>
    <property type="match status" value="1"/>
</dbReference>
<dbReference type="Proteomes" id="UP000885660">
    <property type="component" value="Unassembled WGS sequence"/>
</dbReference>
<dbReference type="Gene3D" id="3.40.1190.10">
    <property type="entry name" value="Mur-like, catalytic domain"/>
    <property type="match status" value="1"/>
</dbReference>
<dbReference type="NCBIfam" id="TIGR01499">
    <property type="entry name" value="folC"/>
    <property type="match status" value="1"/>
</dbReference>
<dbReference type="PIRSF" id="PIRSF001563">
    <property type="entry name" value="Folylpolyglu_synth"/>
    <property type="match status" value="1"/>
</dbReference>
<dbReference type="InterPro" id="IPR004101">
    <property type="entry name" value="Mur_ligase_C"/>
</dbReference>
<comment type="catalytic activity">
    <reaction evidence="10">
        <text>(6S)-5,6,7,8-tetrahydrofolyl-(gamma-L-Glu)(n) + L-glutamate + ATP = (6S)-5,6,7,8-tetrahydrofolyl-(gamma-L-Glu)(n+1) + ADP + phosphate + H(+)</text>
        <dbReference type="Rhea" id="RHEA:10580"/>
        <dbReference type="Rhea" id="RHEA-COMP:14738"/>
        <dbReference type="Rhea" id="RHEA-COMP:14740"/>
        <dbReference type="ChEBI" id="CHEBI:15378"/>
        <dbReference type="ChEBI" id="CHEBI:29985"/>
        <dbReference type="ChEBI" id="CHEBI:30616"/>
        <dbReference type="ChEBI" id="CHEBI:43474"/>
        <dbReference type="ChEBI" id="CHEBI:141005"/>
        <dbReference type="ChEBI" id="CHEBI:456216"/>
        <dbReference type="EC" id="6.3.2.17"/>
    </reaction>
</comment>
<evidence type="ECO:0000256" key="5">
    <source>
        <dbReference type="ARBA" id="ARBA00022723"/>
    </source>
</evidence>
<feature type="domain" description="Mur ligase C-terminal" evidence="12">
    <location>
        <begin position="304"/>
        <end position="424"/>
    </location>
</feature>
<dbReference type="InterPro" id="IPR036615">
    <property type="entry name" value="Mur_ligase_C_dom_sf"/>
</dbReference>
<evidence type="ECO:0000259" key="12">
    <source>
        <dbReference type="Pfam" id="PF02875"/>
    </source>
</evidence>
<dbReference type="EMBL" id="DRBC01000378">
    <property type="protein sequence ID" value="HDN85337.1"/>
    <property type="molecule type" value="Genomic_DNA"/>
</dbReference>
<dbReference type="InterPro" id="IPR036565">
    <property type="entry name" value="Mur-like_cat_sf"/>
</dbReference>
<dbReference type="SUPFAM" id="SSF53244">
    <property type="entry name" value="MurD-like peptide ligases, peptide-binding domain"/>
    <property type="match status" value="1"/>
</dbReference>
<dbReference type="InterPro" id="IPR001645">
    <property type="entry name" value="Folylpolyglutamate_synth"/>
</dbReference>
<dbReference type="GO" id="GO:0005524">
    <property type="term" value="F:ATP binding"/>
    <property type="evidence" value="ECO:0007669"/>
    <property type="project" value="UniProtKB-KW"/>
</dbReference>
<dbReference type="AlphaFoldDB" id="A0A7V0QSD9"/>
<keyword evidence="8" id="KW-0460">Magnesium</keyword>
<evidence type="ECO:0000256" key="4">
    <source>
        <dbReference type="ARBA" id="ARBA00022598"/>
    </source>
</evidence>
<proteinExistence type="inferred from homology"/>
<dbReference type="InterPro" id="IPR018109">
    <property type="entry name" value="Folylpolyglutamate_synth_CS"/>
</dbReference>
<dbReference type="PANTHER" id="PTHR11136:SF0">
    <property type="entry name" value="DIHYDROFOLATE SYNTHETASE-RELATED"/>
    <property type="match status" value="1"/>
</dbReference>
<dbReference type="EC" id="6.3.2.17" evidence="3"/>
<evidence type="ECO:0000256" key="2">
    <source>
        <dbReference type="ARBA" id="ARBA00008276"/>
    </source>
</evidence>
<evidence type="ECO:0000256" key="11">
    <source>
        <dbReference type="PIRNR" id="PIRNR001563"/>
    </source>
</evidence>
<name>A0A7V0QSD9_UNCAE</name>
<feature type="domain" description="Mur ligase central" evidence="13">
    <location>
        <begin position="54"/>
        <end position="278"/>
    </location>
</feature>
<comment type="cofactor">
    <cofactor evidence="1">
        <name>Mg(2+)</name>
        <dbReference type="ChEBI" id="CHEBI:18420"/>
    </cofactor>
</comment>
<comment type="caution">
    <text evidence="14">The sequence shown here is derived from an EMBL/GenBank/DDBJ whole genome shotgun (WGS) entry which is preliminary data.</text>
</comment>
<dbReference type="FunFam" id="3.40.1190.10:FF:000011">
    <property type="entry name" value="Folylpolyglutamate synthase/dihydrofolate synthase"/>
    <property type="match status" value="1"/>
</dbReference>
<dbReference type="Pfam" id="PF02875">
    <property type="entry name" value="Mur_ligase_C"/>
    <property type="match status" value="1"/>
</dbReference>
<accession>A0A7V0QSD9</accession>
<dbReference type="GO" id="GO:0005737">
    <property type="term" value="C:cytoplasm"/>
    <property type="evidence" value="ECO:0007669"/>
    <property type="project" value="TreeGrafter"/>
</dbReference>
<evidence type="ECO:0000256" key="1">
    <source>
        <dbReference type="ARBA" id="ARBA00001946"/>
    </source>
</evidence>
<gene>
    <name evidence="14" type="ORF">ENG47_06260</name>
</gene>
<evidence type="ECO:0000256" key="6">
    <source>
        <dbReference type="ARBA" id="ARBA00022741"/>
    </source>
</evidence>
<evidence type="ECO:0000256" key="3">
    <source>
        <dbReference type="ARBA" id="ARBA00013025"/>
    </source>
</evidence>
<keyword evidence="5" id="KW-0479">Metal-binding</keyword>
<sequence>MFSYKQALSYLNSFINYEKKTDVTYNKRLFNLKRMEDILSELGNPHRFLKTIHIAGTKGKGSTAAIISSILTSGGYRVGLYTSPHLISPRERIRVGNRLISEDEFSYLMFQIKSAVESLKPARPTFFEIYTAVAFTYFYQKKVDIAVVEVGLGGRLDATNVIKPLVGVITPVSIDHTKQLGNDVISIAREKAGIIKPGLRIVISRQEDSVVSLFQKICREKKAAIYRVGRDIKFKVIKATTKYQIFEVQGLLRKYSPLFLPLPGEHQIWNAATAIGAVEVLQDYGFMIHPIDFDHGLRRVNWPGRIQIIPERPPLLLDCAHNGDSARSLASFLKKFYTGKKIVLILAILKNKDVDAIASALCPIADRVIITRVSSPRALPPEQIWSKIKRYSNFEPLIENNVKTAIDRAKMILKKRGLICITGSVYLVGEVLNLFENNKKL</sequence>
<dbReference type="GO" id="GO:0004326">
    <property type="term" value="F:tetrahydrofolylpolyglutamate synthase activity"/>
    <property type="evidence" value="ECO:0007669"/>
    <property type="project" value="UniProtKB-EC"/>
</dbReference>
<dbReference type="Gene3D" id="3.90.190.20">
    <property type="entry name" value="Mur ligase, C-terminal domain"/>
    <property type="match status" value="1"/>
</dbReference>